<name>A0A8X6PVJ0_NEPPI</name>
<accession>A0A8X6PVJ0</accession>
<organism evidence="2 3">
    <name type="scientific">Nephila pilipes</name>
    <name type="common">Giant wood spider</name>
    <name type="synonym">Nephila maculata</name>
    <dbReference type="NCBI Taxonomy" id="299642"/>
    <lineage>
        <taxon>Eukaryota</taxon>
        <taxon>Metazoa</taxon>
        <taxon>Ecdysozoa</taxon>
        <taxon>Arthropoda</taxon>
        <taxon>Chelicerata</taxon>
        <taxon>Arachnida</taxon>
        <taxon>Araneae</taxon>
        <taxon>Araneomorphae</taxon>
        <taxon>Entelegynae</taxon>
        <taxon>Araneoidea</taxon>
        <taxon>Nephilidae</taxon>
        <taxon>Nephila</taxon>
    </lineage>
</organism>
<feature type="compositionally biased region" description="Basic and acidic residues" evidence="1">
    <location>
        <begin position="1"/>
        <end position="12"/>
    </location>
</feature>
<reference evidence="2" key="1">
    <citation type="submission" date="2020-08" db="EMBL/GenBank/DDBJ databases">
        <title>Multicomponent nature underlies the extraordinary mechanical properties of spider dragline silk.</title>
        <authorList>
            <person name="Kono N."/>
            <person name="Nakamura H."/>
            <person name="Mori M."/>
            <person name="Yoshida Y."/>
            <person name="Ohtoshi R."/>
            <person name="Malay A.D."/>
            <person name="Moran D.A.P."/>
            <person name="Tomita M."/>
            <person name="Numata K."/>
            <person name="Arakawa K."/>
        </authorList>
    </citation>
    <scope>NUCLEOTIDE SEQUENCE</scope>
</reference>
<evidence type="ECO:0000256" key="1">
    <source>
        <dbReference type="SAM" id="MobiDB-lite"/>
    </source>
</evidence>
<dbReference type="AlphaFoldDB" id="A0A8X6PVJ0"/>
<feature type="region of interest" description="Disordered" evidence="1">
    <location>
        <begin position="1"/>
        <end position="20"/>
    </location>
</feature>
<evidence type="ECO:0000313" key="3">
    <source>
        <dbReference type="Proteomes" id="UP000887013"/>
    </source>
</evidence>
<comment type="caution">
    <text evidence="2">The sequence shown here is derived from an EMBL/GenBank/DDBJ whole genome shotgun (WGS) entry which is preliminary data.</text>
</comment>
<dbReference type="EMBL" id="BMAW01120975">
    <property type="protein sequence ID" value="GFT91905.1"/>
    <property type="molecule type" value="Genomic_DNA"/>
</dbReference>
<protein>
    <submittedName>
        <fullName evidence="2">Uncharacterized protein</fullName>
    </submittedName>
</protein>
<evidence type="ECO:0000313" key="2">
    <source>
        <dbReference type="EMBL" id="GFT91905.1"/>
    </source>
</evidence>
<gene>
    <name evidence="2" type="ORF">NPIL_338141</name>
</gene>
<proteinExistence type="predicted"/>
<sequence length="88" mass="10189">MSPFCSEKHTEFSEENSQYNSKVYSPWNTEEESSDSLLGNFAHIFSEVRYDVSCIRLAPQKAVLTSELPMSFTLIVFHPKVTKKLRLR</sequence>
<keyword evidence="3" id="KW-1185">Reference proteome</keyword>
<dbReference type="Proteomes" id="UP000887013">
    <property type="component" value="Unassembled WGS sequence"/>
</dbReference>